<dbReference type="GO" id="GO:0016788">
    <property type="term" value="F:hydrolase activity, acting on ester bonds"/>
    <property type="evidence" value="ECO:0007669"/>
    <property type="project" value="UniProtKB-UniRule"/>
</dbReference>
<dbReference type="InterPro" id="IPR012337">
    <property type="entry name" value="RNaseH-like_sf"/>
</dbReference>
<evidence type="ECO:0000259" key="6">
    <source>
        <dbReference type="SMART" id="SM00732"/>
    </source>
</evidence>
<organism evidence="7 8">
    <name type="scientific">Acidiluteibacter ferrifornacis</name>
    <dbReference type="NCBI Taxonomy" id="2692424"/>
    <lineage>
        <taxon>Bacteria</taxon>
        <taxon>Pseudomonadati</taxon>
        <taxon>Bacteroidota</taxon>
        <taxon>Flavobacteriia</taxon>
        <taxon>Flavobacteriales</taxon>
        <taxon>Cryomorphaceae</taxon>
        <taxon>Acidiluteibacter</taxon>
    </lineage>
</organism>
<dbReference type="GO" id="GO:0004518">
    <property type="term" value="F:nuclease activity"/>
    <property type="evidence" value="ECO:0007669"/>
    <property type="project" value="UniProtKB-KW"/>
</dbReference>
<evidence type="ECO:0000313" key="8">
    <source>
        <dbReference type="Proteomes" id="UP000470771"/>
    </source>
</evidence>
<dbReference type="Gene3D" id="3.30.420.140">
    <property type="entry name" value="YqgF/RNase H-like domain"/>
    <property type="match status" value="1"/>
</dbReference>
<keyword evidence="4 5" id="KW-0378">Hydrolase</keyword>
<comment type="similarity">
    <text evidence="5">Belongs to the YqgF HJR family.</text>
</comment>
<dbReference type="PANTHER" id="PTHR33317:SF4">
    <property type="entry name" value="POLYNUCLEOTIDYL TRANSFERASE, RIBONUCLEASE H-LIKE SUPERFAMILY PROTEIN"/>
    <property type="match status" value="1"/>
</dbReference>
<sequence>MGRIIAIDYGAKRVGIAVTDTLKMIASALTTVDNADLWDFIVKYLAKEEVDIVVLGLPLRLNNELSEIEPRIQKLIRKLKHEYPHLKIERQDERFTSKLAVKAMIEGGMKKKQRQIKGNIDKLSATLILQDFLERCHY</sequence>
<dbReference type="EMBL" id="WWNE01000005">
    <property type="protein sequence ID" value="NBG65586.1"/>
    <property type="molecule type" value="Genomic_DNA"/>
</dbReference>
<proteinExistence type="inferred from homology"/>
<evidence type="ECO:0000256" key="5">
    <source>
        <dbReference type="HAMAP-Rule" id="MF_00651"/>
    </source>
</evidence>
<dbReference type="GO" id="GO:0000967">
    <property type="term" value="P:rRNA 5'-end processing"/>
    <property type="evidence" value="ECO:0007669"/>
    <property type="project" value="UniProtKB-UniRule"/>
</dbReference>
<dbReference type="SMART" id="SM00732">
    <property type="entry name" value="YqgFc"/>
    <property type="match status" value="1"/>
</dbReference>
<evidence type="ECO:0000256" key="1">
    <source>
        <dbReference type="ARBA" id="ARBA00022490"/>
    </source>
</evidence>
<dbReference type="RefSeq" id="WP_160632537.1">
    <property type="nucleotide sequence ID" value="NZ_WWNE01000005.1"/>
</dbReference>
<dbReference type="EC" id="3.1.-.-" evidence="5"/>
<evidence type="ECO:0000256" key="3">
    <source>
        <dbReference type="ARBA" id="ARBA00022722"/>
    </source>
</evidence>
<evidence type="ECO:0000256" key="2">
    <source>
        <dbReference type="ARBA" id="ARBA00022517"/>
    </source>
</evidence>
<gene>
    <name evidence="7" type="primary">ruvX</name>
    <name evidence="7" type="ORF">GQN54_05625</name>
</gene>
<dbReference type="GO" id="GO:0005829">
    <property type="term" value="C:cytosol"/>
    <property type="evidence" value="ECO:0007669"/>
    <property type="project" value="TreeGrafter"/>
</dbReference>
<dbReference type="NCBIfam" id="TIGR00250">
    <property type="entry name" value="RNAse_H_YqgF"/>
    <property type="match status" value="1"/>
</dbReference>
<dbReference type="AlphaFoldDB" id="A0A6N9NG26"/>
<accession>A0A6N9NG26</accession>
<dbReference type="CDD" id="cd16964">
    <property type="entry name" value="YqgF"/>
    <property type="match status" value="1"/>
</dbReference>
<name>A0A6N9NG26_9FLAO</name>
<dbReference type="InterPro" id="IPR006641">
    <property type="entry name" value="YqgF/RNaseH-like_dom"/>
</dbReference>
<dbReference type="Proteomes" id="UP000470771">
    <property type="component" value="Unassembled WGS sequence"/>
</dbReference>
<dbReference type="HAMAP" id="MF_00651">
    <property type="entry name" value="Nuclease_YqgF"/>
    <property type="match status" value="1"/>
</dbReference>
<comment type="caution">
    <text evidence="7">The sequence shown here is derived from an EMBL/GenBank/DDBJ whole genome shotgun (WGS) entry which is preliminary data.</text>
</comment>
<keyword evidence="8" id="KW-1185">Reference proteome</keyword>
<feature type="domain" description="YqgF/RNase H-like" evidence="6">
    <location>
        <begin position="2"/>
        <end position="100"/>
    </location>
</feature>
<comment type="function">
    <text evidence="5">Could be a nuclease involved in processing of the 5'-end of pre-16S rRNA.</text>
</comment>
<keyword evidence="1 5" id="KW-0963">Cytoplasm</keyword>
<keyword evidence="3 5" id="KW-0540">Nuclease</keyword>
<protein>
    <recommendedName>
        <fullName evidence="5">Putative pre-16S rRNA nuclease</fullName>
        <ecNumber evidence="5">3.1.-.-</ecNumber>
    </recommendedName>
</protein>
<dbReference type="Pfam" id="PF03652">
    <property type="entry name" value="RuvX"/>
    <property type="match status" value="1"/>
</dbReference>
<comment type="subcellular location">
    <subcellularLocation>
        <location evidence="5">Cytoplasm</location>
    </subcellularLocation>
</comment>
<keyword evidence="2 5" id="KW-0690">Ribosome biogenesis</keyword>
<reference evidence="7 8" key="1">
    <citation type="submission" date="2019-12" db="EMBL/GenBank/DDBJ databases">
        <authorList>
            <person name="Zhao J."/>
        </authorList>
    </citation>
    <scope>NUCLEOTIDE SEQUENCE [LARGE SCALE GENOMIC DNA]</scope>
    <source>
        <strain evidence="7 8">S-15</strain>
    </source>
</reference>
<dbReference type="SUPFAM" id="SSF53098">
    <property type="entry name" value="Ribonuclease H-like"/>
    <property type="match status" value="1"/>
</dbReference>
<evidence type="ECO:0000313" key="7">
    <source>
        <dbReference type="EMBL" id="NBG65586.1"/>
    </source>
</evidence>
<dbReference type="InterPro" id="IPR005227">
    <property type="entry name" value="YqgF"/>
</dbReference>
<dbReference type="PANTHER" id="PTHR33317">
    <property type="entry name" value="POLYNUCLEOTIDYL TRANSFERASE, RIBONUCLEASE H-LIKE SUPERFAMILY PROTEIN"/>
    <property type="match status" value="1"/>
</dbReference>
<evidence type="ECO:0000256" key="4">
    <source>
        <dbReference type="ARBA" id="ARBA00022801"/>
    </source>
</evidence>
<dbReference type="InterPro" id="IPR037027">
    <property type="entry name" value="YqgF/RNaseH-like_dom_sf"/>
</dbReference>